<feature type="transmembrane region" description="Helical" evidence="7">
    <location>
        <begin position="7"/>
        <end position="28"/>
    </location>
</feature>
<evidence type="ECO:0000259" key="9">
    <source>
        <dbReference type="Pfam" id="PF16916"/>
    </source>
</evidence>
<dbReference type="InterPro" id="IPR027469">
    <property type="entry name" value="Cation_efflux_TMD_sf"/>
</dbReference>
<evidence type="ECO:0000256" key="1">
    <source>
        <dbReference type="ARBA" id="ARBA00004141"/>
    </source>
</evidence>
<feature type="transmembrane region" description="Helical" evidence="7">
    <location>
        <begin position="107"/>
        <end position="130"/>
    </location>
</feature>
<dbReference type="InterPro" id="IPR036837">
    <property type="entry name" value="Cation_efflux_CTD_sf"/>
</dbReference>
<gene>
    <name evidence="10" type="ORF">EV670_0045</name>
</gene>
<evidence type="ECO:0000259" key="8">
    <source>
        <dbReference type="Pfam" id="PF01545"/>
    </source>
</evidence>
<dbReference type="InterPro" id="IPR058533">
    <property type="entry name" value="Cation_efflux_TM"/>
</dbReference>
<feature type="transmembrane region" description="Helical" evidence="7">
    <location>
        <begin position="40"/>
        <end position="58"/>
    </location>
</feature>
<evidence type="ECO:0000256" key="7">
    <source>
        <dbReference type="SAM" id="Phobius"/>
    </source>
</evidence>
<sequence>MQIHGYFRLSVGVALATIALKTAAWWWTGSVGLLSDALESFVNLAAAIFGLWMVTVAARPADDDHPFGHAKAEYFSSGFEGLLILGAAMAIAVAALLRWWQPQPLEAVGIGMVLSVASSALNGLLAWVMWRAARQHHSIALEAGARHLLTDVWTSAGVVLALLLIVLTGWQWLDPAVALLVAANISREGIALVRRSADGLMDHALTDAEQRVIEDTLRAAVAAVDGVRADDLRTRRAAQLRFCELHLHVPADWTIGRSMRLREDIARALVRAVPRLQVTIELLPFGEEPLGRAASTSPS</sequence>
<protein>
    <submittedName>
        <fullName evidence="10">Cation diffusion facilitator family transporter</fullName>
    </submittedName>
</protein>
<proteinExistence type="inferred from homology"/>
<comment type="subcellular location">
    <subcellularLocation>
        <location evidence="1">Membrane</location>
        <topology evidence="1">Multi-pass membrane protein</topology>
    </subcellularLocation>
</comment>
<dbReference type="GO" id="GO:0015341">
    <property type="term" value="F:zinc efflux antiporter activity"/>
    <property type="evidence" value="ECO:0007669"/>
    <property type="project" value="TreeGrafter"/>
</dbReference>
<keyword evidence="11" id="KW-1185">Reference proteome</keyword>
<evidence type="ECO:0000256" key="6">
    <source>
        <dbReference type="ARBA" id="ARBA00023136"/>
    </source>
</evidence>
<dbReference type="AlphaFoldDB" id="A0A4Q7VZ30"/>
<feature type="transmembrane region" description="Helical" evidence="7">
    <location>
        <begin position="151"/>
        <end position="173"/>
    </location>
</feature>
<name>A0A4Q7VZ30_9BURK</name>
<dbReference type="Gene3D" id="3.30.70.1350">
    <property type="entry name" value="Cation efflux protein, cytoplasmic domain"/>
    <property type="match status" value="1"/>
</dbReference>
<dbReference type="Gene3D" id="1.20.1510.10">
    <property type="entry name" value="Cation efflux protein transmembrane domain"/>
    <property type="match status" value="1"/>
</dbReference>
<evidence type="ECO:0000256" key="3">
    <source>
        <dbReference type="ARBA" id="ARBA00022448"/>
    </source>
</evidence>
<keyword evidence="4 7" id="KW-0812">Transmembrane</keyword>
<keyword evidence="3" id="KW-0813">Transport</keyword>
<dbReference type="SUPFAM" id="SSF160240">
    <property type="entry name" value="Cation efflux protein cytoplasmic domain-like"/>
    <property type="match status" value="1"/>
</dbReference>
<dbReference type="GO" id="GO:0005886">
    <property type="term" value="C:plasma membrane"/>
    <property type="evidence" value="ECO:0007669"/>
    <property type="project" value="TreeGrafter"/>
</dbReference>
<dbReference type="InterPro" id="IPR050291">
    <property type="entry name" value="CDF_Transporter"/>
</dbReference>
<evidence type="ECO:0000313" key="11">
    <source>
        <dbReference type="Proteomes" id="UP000293671"/>
    </source>
</evidence>
<feature type="domain" description="Cation efflux protein transmembrane" evidence="8">
    <location>
        <begin position="9"/>
        <end position="201"/>
    </location>
</feature>
<comment type="similarity">
    <text evidence="2">Belongs to the cation diffusion facilitator (CDF) transporter (TC 2.A.4) family.</text>
</comment>
<dbReference type="GO" id="GO:0015086">
    <property type="term" value="F:cadmium ion transmembrane transporter activity"/>
    <property type="evidence" value="ECO:0007669"/>
    <property type="project" value="TreeGrafter"/>
</dbReference>
<dbReference type="GO" id="GO:0015093">
    <property type="term" value="F:ferrous iron transmembrane transporter activity"/>
    <property type="evidence" value="ECO:0007669"/>
    <property type="project" value="TreeGrafter"/>
</dbReference>
<dbReference type="Pfam" id="PF16916">
    <property type="entry name" value="ZT_dimer"/>
    <property type="match status" value="1"/>
</dbReference>
<dbReference type="Proteomes" id="UP000293671">
    <property type="component" value="Unassembled WGS sequence"/>
</dbReference>
<evidence type="ECO:0000256" key="4">
    <source>
        <dbReference type="ARBA" id="ARBA00022692"/>
    </source>
</evidence>
<keyword evidence="5 7" id="KW-1133">Transmembrane helix</keyword>
<reference evidence="10 11" key="1">
    <citation type="submission" date="2019-02" db="EMBL/GenBank/DDBJ databases">
        <title>Genomic Encyclopedia of Type Strains, Phase IV (KMG-IV): sequencing the most valuable type-strain genomes for metagenomic binning, comparative biology and taxonomic classification.</title>
        <authorList>
            <person name="Goeker M."/>
        </authorList>
    </citation>
    <scope>NUCLEOTIDE SEQUENCE [LARGE SCALE GENOMIC DNA]</scope>
    <source>
        <strain evidence="10 11">DSM 19570</strain>
    </source>
</reference>
<feature type="transmembrane region" description="Helical" evidence="7">
    <location>
        <begin position="79"/>
        <end position="101"/>
    </location>
</feature>
<dbReference type="PANTHER" id="PTHR43840">
    <property type="entry name" value="MITOCHONDRIAL METAL TRANSPORTER 1-RELATED"/>
    <property type="match status" value="1"/>
</dbReference>
<organism evidence="10 11">
    <name type="scientific">Rivibacter subsaxonicus</name>
    <dbReference type="NCBI Taxonomy" id="457575"/>
    <lineage>
        <taxon>Bacteria</taxon>
        <taxon>Pseudomonadati</taxon>
        <taxon>Pseudomonadota</taxon>
        <taxon>Betaproteobacteria</taxon>
        <taxon>Burkholderiales</taxon>
        <taxon>Rivibacter</taxon>
    </lineage>
</organism>
<evidence type="ECO:0000256" key="5">
    <source>
        <dbReference type="ARBA" id="ARBA00022989"/>
    </source>
</evidence>
<dbReference type="GO" id="GO:0006882">
    <property type="term" value="P:intracellular zinc ion homeostasis"/>
    <property type="evidence" value="ECO:0007669"/>
    <property type="project" value="TreeGrafter"/>
</dbReference>
<dbReference type="RefSeq" id="WP_130429819.1">
    <property type="nucleotide sequence ID" value="NZ_SHKP01000004.1"/>
</dbReference>
<dbReference type="Pfam" id="PF01545">
    <property type="entry name" value="Cation_efflux"/>
    <property type="match status" value="1"/>
</dbReference>
<evidence type="ECO:0000313" key="10">
    <source>
        <dbReference type="EMBL" id="RZU02027.1"/>
    </source>
</evidence>
<dbReference type="OrthoDB" id="9806522at2"/>
<accession>A0A4Q7VZ30</accession>
<dbReference type="PANTHER" id="PTHR43840:SF15">
    <property type="entry name" value="MITOCHONDRIAL METAL TRANSPORTER 1-RELATED"/>
    <property type="match status" value="1"/>
</dbReference>
<dbReference type="InterPro" id="IPR027470">
    <property type="entry name" value="Cation_efflux_CTD"/>
</dbReference>
<dbReference type="EMBL" id="SHKP01000004">
    <property type="protein sequence ID" value="RZU02027.1"/>
    <property type="molecule type" value="Genomic_DNA"/>
</dbReference>
<comment type="caution">
    <text evidence="10">The sequence shown here is derived from an EMBL/GenBank/DDBJ whole genome shotgun (WGS) entry which is preliminary data.</text>
</comment>
<dbReference type="InterPro" id="IPR002524">
    <property type="entry name" value="Cation_efflux"/>
</dbReference>
<feature type="domain" description="Cation efflux protein cytoplasmic" evidence="9">
    <location>
        <begin position="214"/>
        <end position="282"/>
    </location>
</feature>
<evidence type="ECO:0000256" key="2">
    <source>
        <dbReference type="ARBA" id="ARBA00008114"/>
    </source>
</evidence>
<dbReference type="SUPFAM" id="SSF161111">
    <property type="entry name" value="Cation efflux protein transmembrane domain-like"/>
    <property type="match status" value="1"/>
</dbReference>
<dbReference type="NCBIfam" id="TIGR01297">
    <property type="entry name" value="CDF"/>
    <property type="match status" value="1"/>
</dbReference>
<keyword evidence="6 7" id="KW-0472">Membrane</keyword>